<evidence type="ECO:0000313" key="2">
    <source>
        <dbReference type="Proteomes" id="UP000314294"/>
    </source>
</evidence>
<comment type="caution">
    <text evidence="1">The sequence shown here is derived from an EMBL/GenBank/DDBJ whole genome shotgun (WGS) entry which is preliminary data.</text>
</comment>
<dbReference type="Proteomes" id="UP000314294">
    <property type="component" value="Unassembled WGS sequence"/>
</dbReference>
<name>A0A4Z2FWX8_9TELE</name>
<dbReference type="AlphaFoldDB" id="A0A4Z2FWX8"/>
<proteinExistence type="predicted"/>
<accession>A0A4Z2FWX8</accession>
<keyword evidence="2" id="KW-1185">Reference proteome</keyword>
<protein>
    <submittedName>
        <fullName evidence="1">Uncharacterized protein</fullName>
    </submittedName>
</protein>
<reference evidence="1 2" key="1">
    <citation type="submission" date="2019-03" db="EMBL/GenBank/DDBJ databases">
        <title>First draft genome of Liparis tanakae, snailfish: a comprehensive survey of snailfish specific genes.</title>
        <authorList>
            <person name="Kim W."/>
            <person name="Song I."/>
            <person name="Jeong J.-H."/>
            <person name="Kim D."/>
            <person name="Kim S."/>
            <person name="Ryu S."/>
            <person name="Song J.Y."/>
            <person name="Lee S.K."/>
        </authorList>
    </citation>
    <scope>NUCLEOTIDE SEQUENCE [LARGE SCALE GENOMIC DNA]</scope>
    <source>
        <tissue evidence="1">Muscle</tissue>
    </source>
</reference>
<sequence length="92" mass="10293">MTWSSRGSSEKWGILLAHSTRVKSCLSAAWQMLVTGSLGCRGTDRRTLRLVEEILAESCEEKKKDVSWGTLLADAQILSRRRAGEWRSRGPS</sequence>
<evidence type="ECO:0000313" key="1">
    <source>
        <dbReference type="EMBL" id="TNN45441.1"/>
    </source>
</evidence>
<dbReference type="EMBL" id="SRLO01000846">
    <property type="protein sequence ID" value="TNN45441.1"/>
    <property type="molecule type" value="Genomic_DNA"/>
</dbReference>
<gene>
    <name evidence="1" type="ORF">EYF80_044346</name>
</gene>
<organism evidence="1 2">
    <name type="scientific">Liparis tanakae</name>
    <name type="common">Tanaka's snailfish</name>
    <dbReference type="NCBI Taxonomy" id="230148"/>
    <lineage>
        <taxon>Eukaryota</taxon>
        <taxon>Metazoa</taxon>
        <taxon>Chordata</taxon>
        <taxon>Craniata</taxon>
        <taxon>Vertebrata</taxon>
        <taxon>Euteleostomi</taxon>
        <taxon>Actinopterygii</taxon>
        <taxon>Neopterygii</taxon>
        <taxon>Teleostei</taxon>
        <taxon>Neoteleostei</taxon>
        <taxon>Acanthomorphata</taxon>
        <taxon>Eupercaria</taxon>
        <taxon>Perciformes</taxon>
        <taxon>Cottioidei</taxon>
        <taxon>Cottales</taxon>
        <taxon>Liparidae</taxon>
        <taxon>Liparis</taxon>
    </lineage>
</organism>